<dbReference type="PROSITE" id="PS50050">
    <property type="entry name" value="TNFR_NGFR_2"/>
    <property type="match status" value="1"/>
</dbReference>
<sequence>MQYKLPNKSRKITLMSAVLRKFLRDLRLSMDCLENEYMDNNGQCHPCRTCEPGLEPSKECGYGMGGDATCVSCQPRRYKEGSGYHGCKPCLSCVLINRVQRSNCSATSNALCGDCLPGFYTKTRIGGLQDLECIPCTAMTLSSSTPQCGGGAHKVTSGQTASPQLDMAVAAVVFSALISAVVALMVMLFLYCKCSCFRKCDKEFQVSFKRNTEESGSKSGRNVPEESLSHSGTLGPESDADPSADLHHSFTSCIQSLVPSVKESSSSEPRSSHMLRLSETQPLMRDSVGSNGSSPTELIYAHPAVTSREIFCATLWDKWDKHMPVECTELDFHYLTPGEKTLPTNPAEGSNAGTSSYSSTLAEYVQDQVSRCCEATQGLHLGCLPLELVTSASLRLDAFVPGMRNYRHLGEEMGIPTSVLSHLDGFQQVFSYLSSCTLTTVPDFLEACCRIQRFDILFLLCDTLSLRQQVNSENI</sequence>
<dbReference type="GO" id="GO:0005886">
    <property type="term" value="C:plasma membrane"/>
    <property type="evidence" value="ECO:0007669"/>
    <property type="project" value="TreeGrafter"/>
</dbReference>
<comment type="subcellular location">
    <subcellularLocation>
        <location evidence="1">Membrane</location>
        <topology evidence="1">Single-pass membrane protein</topology>
    </subcellularLocation>
</comment>
<evidence type="ECO:0000256" key="8">
    <source>
        <dbReference type="ARBA" id="ARBA00023180"/>
    </source>
</evidence>
<keyword evidence="14" id="KW-1185">Reference proteome</keyword>
<keyword evidence="6 9" id="KW-1015">Disulfide bond</keyword>
<evidence type="ECO:0000256" key="2">
    <source>
        <dbReference type="ARBA" id="ARBA00022692"/>
    </source>
</evidence>
<proteinExistence type="predicted"/>
<dbReference type="GO" id="GO:0043123">
    <property type="term" value="P:positive regulation of canonical NF-kappaB signal transduction"/>
    <property type="evidence" value="ECO:0007669"/>
    <property type="project" value="InterPro"/>
</dbReference>
<evidence type="ECO:0000313" key="13">
    <source>
        <dbReference type="Ensembl" id="ENSECRP00000014218.1"/>
    </source>
</evidence>
<evidence type="ECO:0000256" key="9">
    <source>
        <dbReference type="PROSITE-ProRule" id="PRU00206"/>
    </source>
</evidence>
<name>A0A8C4SC82_ERPCA</name>
<dbReference type="AlphaFoldDB" id="A0A8C4SC82"/>
<dbReference type="PANTHER" id="PTHR12120:SF8">
    <property type="entry name" value="TUMOR NECROSIS FACTOR RECEPTOR SUPERFAMILY MEMBER 27"/>
    <property type="match status" value="1"/>
</dbReference>
<accession>A0A8C4SC82</accession>
<keyword evidence="8" id="KW-0325">Glycoprotein</keyword>
<dbReference type="Pfam" id="PF00020">
    <property type="entry name" value="TNFR_c6"/>
    <property type="match status" value="2"/>
</dbReference>
<dbReference type="GO" id="GO:0046330">
    <property type="term" value="P:positive regulation of JNK cascade"/>
    <property type="evidence" value="ECO:0007669"/>
    <property type="project" value="InterPro"/>
</dbReference>
<evidence type="ECO:0000256" key="6">
    <source>
        <dbReference type="ARBA" id="ARBA00023157"/>
    </source>
</evidence>
<keyword evidence="4 11" id="KW-1133">Transmembrane helix</keyword>
<evidence type="ECO:0000256" key="4">
    <source>
        <dbReference type="ARBA" id="ARBA00022989"/>
    </source>
</evidence>
<dbReference type="PANTHER" id="PTHR12120">
    <property type="entry name" value="TNFR-CYS DOMAIN-CONTAINING PROTEIN"/>
    <property type="match status" value="1"/>
</dbReference>
<reference evidence="13" key="2">
    <citation type="submission" date="2025-08" db="UniProtKB">
        <authorList>
            <consortium name="Ensembl"/>
        </authorList>
    </citation>
    <scope>IDENTIFICATION</scope>
</reference>
<feature type="compositionally biased region" description="Low complexity" evidence="10">
    <location>
        <begin position="260"/>
        <end position="269"/>
    </location>
</feature>
<reference evidence="13" key="3">
    <citation type="submission" date="2025-09" db="UniProtKB">
        <authorList>
            <consortium name="Ensembl"/>
        </authorList>
    </citation>
    <scope>IDENTIFICATION</scope>
</reference>
<feature type="region of interest" description="Disordered" evidence="10">
    <location>
        <begin position="211"/>
        <end position="243"/>
    </location>
</feature>
<evidence type="ECO:0000259" key="12">
    <source>
        <dbReference type="PROSITE" id="PS50050"/>
    </source>
</evidence>
<evidence type="ECO:0000256" key="10">
    <source>
        <dbReference type="SAM" id="MobiDB-lite"/>
    </source>
</evidence>
<feature type="repeat" description="TNFR-Cys" evidence="9">
    <location>
        <begin position="31"/>
        <end position="70"/>
    </location>
</feature>
<dbReference type="PROSITE" id="PS00652">
    <property type="entry name" value="TNFR_NGFR_1"/>
    <property type="match status" value="2"/>
</dbReference>
<evidence type="ECO:0000256" key="3">
    <source>
        <dbReference type="ARBA" id="ARBA00022737"/>
    </source>
</evidence>
<keyword evidence="7" id="KW-0675">Receptor</keyword>
<keyword evidence="2 11" id="KW-0812">Transmembrane</keyword>
<evidence type="ECO:0000256" key="1">
    <source>
        <dbReference type="ARBA" id="ARBA00004167"/>
    </source>
</evidence>
<evidence type="ECO:0000256" key="5">
    <source>
        <dbReference type="ARBA" id="ARBA00023136"/>
    </source>
</evidence>
<dbReference type="GeneTree" id="ENSGT00940000153259"/>
<keyword evidence="3" id="KW-0677">Repeat</keyword>
<feature type="transmembrane region" description="Helical" evidence="11">
    <location>
        <begin position="167"/>
        <end position="191"/>
    </location>
</feature>
<protein>
    <submittedName>
        <fullName evidence="13">Ectodysplasin A2 receptor</fullName>
    </submittedName>
</protein>
<feature type="domain" description="TNFR-Cys" evidence="12">
    <location>
        <begin position="31"/>
        <end position="70"/>
    </location>
</feature>
<dbReference type="Proteomes" id="UP000694620">
    <property type="component" value="Chromosome 12"/>
</dbReference>
<organism evidence="13 14">
    <name type="scientific">Erpetoichthys calabaricus</name>
    <name type="common">Rope fish</name>
    <name type="synonym">Calamoichthys calabaricus</name>
    <dbReference type="NCBI Taxonomy" id="27687"/>
    <lineage>
        <taxon>Eukaryota</taxon>
        <taxon>Metazoa</taxon>
        <taxon>Chordata</taxon>
        <taxon>Craniata</taxon>
        <taxon>Vertebrata</taxon>
        <taxon>Euteleostomi</taxon>
        <taxon>Actinopterygii</taxon>
        <taxon>Polypteriformes</taxon>
        <taxon>Polypteridae</taxon>
        <taxon>Erpetoichthys</taxon>
    </lineage>
</organism>
<evidence type="ECO:0000256" key="7">
    <source>
        <dbReference type="ARBA" id="ARBA00023170"/>
    </source>
</evidence>
<dbReference type="GO" id="GO:0038023">
    <property type="term" value="F:signaling receptor activity"/>
    <property type="evidence" value="ECO:0007669"/>
    <property type="project" value="InterPro"/>
</dbReference>
<dbReference type="InterPro" id="IPR001368">
    <property type="entry name" value="TNFR/NGFR_Cys_rich_reg"/>
</dbReference>
<feature type="disulfide bond" evidence="9">
    <location>
        <begin position="47"/>
        <end position="60"/>
    </location>
</feature>
<dbReference type="InterPro" id="IPR047526">
    <property type="entry name" value="TNR19/27/EDAR"/>
</dbReference>
<keyword evidence="5 11" id="KW-0472">Membrane</keyword>
<feature type="region of interest" description="Disordered" evidence="10">
    <location>
        <begin position="260"/>
        <end position="295"/>
    </location>
</feature>
<dbReference type="Gene3D" id="2.10.50.10">
    <property type="entry name" value="Tumor Necrosis Factor Receptor, subunit A, domain 2"/>
    <property type="match status" value="1"/>
</dbReference>
<evidence type="ECO:0000256" key="11">
    <source>
        <dbReference type="SAM" id="Phobius"/>
    </source>
</evidence>
<dbReference type="SMART" id="SM00208">
    <property type="entry name" value="TNFR"/>
    <property type="match status" value="2"/>
</dbReference>
<comment type="caution">
    <text evidence="9">Lacks conserved residue(s) required for the propagation of feature annotation.</text>
</comment>
<evidence type="ECO:0000313" key="14">
    <source>
        <dbReference type="Proteomes" id="UP000694620"/>
    </source>
</evidence>
<dbReference type="Ensembl" id="ENSECRT00000014465.1">
    <property type="protein sequence ID" value="ENSECRP00000014218.1"/>
    <property type="gene ID" value="ENSECRG00000009484.1"/>
</dbReference>
<reference evidence="13" key="1">
    <citation type="submission" date="2021-06" db="EMBL/GenBank/DDBJ databases">
        <authorList>
            <consortium name="Wellcome Sanger Institute Data Sharing"/>
        </authorList>
    </citation>
    <scope>NUCLEOTIDE SEQUENCE [LARGE SCALE GENOMIC DNA]</scope>
</reference>